<proteinExistence type="predicted"/>
<dbReference type="SUPFAM" id="SSF54862">
    <property type="entry name" value="4Fe-4S ferredoxins"/>
    <property type="match status" value="1"/>
</dbReference>
<dbReference type="SMART" id="SM00900">
    <property type="entry name" value="FMN_bind"/>
    <property type="match status" value="1"/>
</dbReference>
<feature type="domain" description="4Fe-4S ferredoxin-type" evidence="5">
    <location>
        <begin position="643"/>
        <end position="672"/>
    </location>
</feature>
<dbReference type="Pfam" id="PF04205">
    <property type="entry name" value="FMN_bind"/>
    <property type="match status" value="1"/>
</dbReference>
<evidence type="ECO:0000259" key="5">
    <source>
        <dbReference type="PROSITE" id="PS51379"/>
    </source>
</evidence>
<dbReference type="GO" id="GO:0010181">
    <property type="term" value="F:FMN binding"/>
    <property type="evidence" value="ECO:0007669"/>
    <property type="project" value="InterPro"/>
</dbReference>
<evidence type="ECO:0000313" key="7">
    <source>
        <dbReference type="Proteomes" id="UP000501991"/>
    </source>
</evidence>
<keyword evidence="4" id="KW-1133">Transmembrane helix</keyword>
<dbReference type="RefSeq" id="WP_173767413.1">
    <property type="nucleotide sequence ID" value="NZ_CP048836.1"/>
</dbReference>
<reference evidence="6 7" key="1">
    <citation type="submission" date="2020-02" db="EMBL/GenBank/DDBJ databases">
        <title>Nitrogenibacter mangrovi gen. nov., sp. nov. isolated from mangrove sediment, a denitrifying betaproteobacterium.</title>
        <authorList>
            <person name="Liao H."/>
            <person name="Tian Y."/>
        </authorList>
    </citation>
    <scope>NUCLEOTIDE SEQUENCE [LARGE SCALE GENOMIC DNA]</scope>
    <source>
        <strain evidence="6 7">M9-3-2</strain>
    </source>
</reference>
<gene>
    <name evidence="6" type="ORF">G3580_16740</name>
</gene>
<dbReference type="EMBL" id="CP048836">
    <property type="protein sequence ID" value="QID19119.1"/>
    <property type="molecule type" value="Genomic_DNA"/>
</dbReference>
<dbReference type="GO" id="GO:0003677">
    <property type="term" value="F:DNA binding"/>
    <property type="evidence" value="ECO:0007669"/>
    <property type="project" value="InterPro"/>
</dbReference>
<feature type="transmembrane region" description="Helical" evidence="4">
    <location>
        <begin position="502"/>
        <end position="522"/>
    </location>
</feature>
<evidence type="ECO:0000256" key="1">
    <source>
        <dbReference type="ARBA" id="ARBA00004236"/>
    </source>
</evidence>
<keyword evidence="2" id="KW-1003">Cell membrane</keyword>
<dbReference type="KEGG" id="azq:G3580_16740"/>
<dbReference type="GO" id="GO:0045893">
    <property type="term" value="P:positive regulation of DNA-templated transcription"/>
    <property type="evidence" value="ECO:0007669"/>
    <property type="project" value="InterPro"/>
</dbReference>
<dbReference type="Pfam" id="PF12801">
    <property type="entry name" value="Fer4_5"/>
    <property type="match status" value="2"/>
</dbReference>
<dbReference type="PIRSF" id="PIRSF036354">
    <property type="entry name" value="NosR"/>
    <property type="match status" value="1"/>
</dbReference>
<dbReference type="PANTHER" id="PTHR30224">
    <property type="entry name" value="ELECTRON TRANSPORT PROTEIN"/>
    <property type="match status" value="1"/>
</dbReference>
<keyword evidence="7" id="KW-1185">Reference proteome</keyword>
<evidence type="ECO:0000313" key="6">
    <source>
        <dbReference type="EMBL" id="QID19119.1"/>
    </source>
</evidence>
<dbReference type="InterPro" id="IPR052378">
    <property type="entry name" value="NosR_regulator"/>
</dbReference>
<name>A0A6C1B854_9RHOO</name>
<feature type="transmembrane region" description="Helical" evidence="4">
    <location>
        <begin position="565"/>
        <end position="583"/>
    </location>
</feature>
<dbReference type="Proteomes" id="UP000501991">
    <property type="component" value="Chromosome"/>
</dbReference>
<dbReference type="AlphaFoldDB" id="A0A6C1B854"/>
<dbReference type="PROSITE" id="PS51379">
    <property type="entry name" value="4FE4S_FER_2"/>
    <property type="match status" value="1"/>
</dbReference>
<evidence type="ECO:0000256" key="2">
    <source>
        <dbReference type="ARBA" id="ARBA00022475"/>
    </source>
</evidence>
<accession>A0A6C1B854</accession>
<dbReference type="PANTHER" id="PTHR30224:SF4">
    <property type="entry name" value="ELECTRON TRANSPORT PROTEIN YCCM-RELATED"/>
    <property type="match status" value="1"/>
</dbReference>
<dbReference type="InterPro" id="IPR011399">
    <property type="entry name" value="NosR"/>
</dbReference>
<feature type="transmembrane region" description="Helical" evidence="4">
    <location>
        <begin position="603"/>
        <end position="620"/>
    </location>
</feature>
<organism evidence="6 7">
    <name type="scientific">Nitrogeniibacter mangrovi</name>
    <dbReference type="NCBI Taxonomy" id="2016596"/>
    <lineage>
        <taxon>Bacteria</taxon>
        <taxon>Pseudomonadati</taxon>
        <taxon>Pseudomonadota</taxon>
        <taxon>Betaproteobacteria</taxon>
        <taxon>Rhodocyclales</taxon>
        <taxon>Zoogloeaceae</taxon>
        <taxon>Nitrogeniibacter</taxon>
    </lineage>
</organism>
<evidence type="ECO:0000256" key="3">
    <source>
        <dbReference type="ARBA" id="ARBA00023136"/>
    </source>
</evidence>
<feature type="transmembrane region" description="Helical" evidence="4">
    <location>
        <begin position="458"/>
        <end position="482"/>
    </location>
</feature>
<keyword evidence="4" id="KW-0812">Transmembrane</keyword>
<sequence>MEPVHPSAPTRFLAACRLWLLTLLLGITGLPALAGTYEAHLAPELESAPRMCDYAPCQDVIPGADSFSERRGTPPYVEAYKGSGARKQLLGYVMLSTDMTDTPGYSGKPIVTLIGMDTHGRFTGAKVLKHSEPILLLGIPESALIDFNNQYVGKFVGDNLEIGASRPEENVVGLDAITGATVTVVAQNQVMLTSGTSVAQQVGILKPTVRPQARFVDRGTAPDWATLVAEGAVQQLTVKPSEVGLPNNGTPFIDLWFGYLNEPDIGRAILGKNGYERLMAGLGEDDHAIFVIRTGGTESFKGSGFVRGGIYDRVQVRQGRDTFTFRDLDYQNLYGIAAQGAPAFVESGIFTIRGKGAFSGAFPWKFVFIGNKLDKATRAKTFANFDAEYWLPGTYLEGGRPEVVRPDPTWLRIWKERKLGIGAFIALLVAVATVYANRDRLVRRADHKHKWPVNAFKYTGWVLSIGFVGFGLLAQPSITQVLTWFHSLLFQWKWELFLTDPFIFIFWIFIIITVFVWGRGLFCGWLCPFGSLTELIYKTARLIGLKRFQRVPPKRVHDVLKWTKYAIFFGLLAVSMFSMGLAEKLAEVEPFKTTFLVGITHRTWPYALFASALLGISIFVERPFCKYLCPLGAALAMPTTFRWFGLKRKQECDSCKACAKSCGSLAIDKDGRIDQRECLLCMDCMILYHDDHGCPPLAKERRRRHKAGLPLTPIGKDGYFIPIQPVSAKAPRS</sequence>
<protein>
    <submittedName>
        <fullName evidence="6">Regulatory protein NosR</fullName>
    </submittedName>
</protein>
<dbReference type="InterPro" id="IPR007329">
    <property type="entry name" value="FMN-bd"/>
</dbReference>
<dbReference type="GO" id="GO:0005886">
    <property type="term" value="C:plasma membrane"/>
    <property type="evidence" value="ECO:0007669"/>
    <property type="project" value="UniProtKB-SubCell"/>
</dbReference>
<keyword evidence="3 4" id="KW-0472">Membrane</keyword>
<comment type="subcellular location">
    <subcellularLocation>
        <location evidence="1">Cell membrane</location>
    </subcellularLocation>
</comment>
<feature type="transmembrane region" description="Helical" evidence="4">
    <location>
        <begin position="419"/>
        <end position="437"/>
    </location>
</feature>
<evidence type="ECO:0000256" key="4">
    <source>
        <dbReference type="SAM" id="Phobius"/>
    </source>
</evidence>
<dbReference type="InterPro" id="IPR017896">
    <property type="entry name" value="4Fe4S_Fe-S-bd"/>
</dbReference>